<sequence length="514" mass="55095">MHDPRSERPVPPTPLPTLLSVGRTDDPLEAAADSLSGTTYARRPAGRARPPEGSAPPSVHAALSGPGHPLDPAARARLEPRLGHGLGAVRVYWGAAADRSAEDLRAEAYTVGSRVALGRGHHPASPQGQELLAHELAHVVQQTHGLDLRVQRREFGEGVRFDSLDGDPPRARFLGPYTDRAIATELYGDPDAPVSHSPDESMVVLIDTGRLLPAWASFFDTAPQRNTWPFPGFSTADVRAYVDERAAALAINLVAGQAVITLDDGTILRTLLRDLDPSDLDVLPLIPPRATRQDADAEVAARADAFRPGGLTVVAFYRDAHVVWPTLLNPQTAPRIFSVYQPALDAARDDAAATASAFTDLAFWYIGARFLPGVGAGGSAARTGRLVIEGGRTLSAQESVIVGRLIREGRNVRVLAESTRHGVRTADFIVDGVRTELKTITSLTSRDLSGALGRRILEGAGQAPHIIADVRGQAGITRELAERAVRRAFGADTLGRIQQIRVIGRDFDLVVPRL</sequence>
<feature type="compositionally biased region" description="Low complexity" evidence="1">
    <location>
        <begin position="41"/>
        <end position="58"/>
    </location>
</feature>
<evidence type="ECO:0000259" key="2">
    <source>
        <dbReference type="Pfam" id="PF13699"/>
    </source>
</evidence>
<comment type="caution">
    <text evidence="4">The sequence shown here is derived from an EMBL/GenBank/DDBJ whole genome shotgun (WGS) entry which is preliminary data.</text>
</comment>
<dbReference type="InterPro" id="IPR025295">
    <property type="entry name" value="eCIS_core_dom"/>
</dbReference>
<protein>
    <recommendedName>
        <fullName evidence="6">DUF4157 domain-containing protein</fullName>
    </recommendedName>
</protein>
<organism evidence="4 5">
    <name type="scientific">Cellulomonas terrae</name>
    <dbReference type="NCBI Taxonomy" id="311234"/>
    <lineage>
        <taxon>Bacteria</taxon>
        <taxon>Bacillati</taxon>
        <taxon>Actinomycetota</taxon>
        <taxon>Actinomycetes</taxon>
        <taxon>Micrococcales</taxon>
        <taxon>Cellulomonadaceae</taxon>
        <taxon>Cellulomonas</taxon>
    </lineage>
</organism>
<evidence type="ECO:0000313" key="5">
    <source>
        <dbReference type="Proteomes" id="UP000321049"/>
    </source>
</evidence>
<evidence type="ECO:0000256" key="1">
    <source>
        <dbReference type="SAM" id="MobiDB-lite"/>
    </source>
</evidence>
<reference evidence="4 5" key="1">
    <citation type="submission" date="2019-07" db="EMBL/GenBank/DDBJ databases">
        <title>Whole genome shotgun sequence of Cellulomonas terrae NBRC 100819.</title>
        <authorList>
            <person name="Hosoyama A."/>
            <person name="Uohara A."/>
            <person name="Ohji S."/>
            <person name="Ichikawa N."/>
        </authorList>
    </citation>
    <scope>NUCLEOTIDE SEQUENCE [LARGE SCALE GENOMIC DNA]</scope>
    <source>
        <strain evidence="4 5">NBRC 100819</strain>
    </source>
</reference>
<feature type="domain" description="tRNA nuclease CdiA C-terminal" evidence="3">
    <location>
        <begin position="424"/>
        <end position="506"/>
    </location>
</feature>
<accession>A0A511JHE9</accession>
<dbReference type="Pfam" id="PF13699">
    <property type="entry name" value="eCIS_core"/>
    <property type="match status" value="1"/>
</dbReference>
<gene>
    <name evidence="4" type="ORF">CTE05_09670</name>
</gene>
<dbReference type="Pfam" id="PF18451">
    <property type="entry name" value="CdiA_C"/>
    <property type="match status" value="1"/>
</dbReference>
<name>A0A511JHE9_9CELL</name>
<feature type="region of interest" description="Disordered" evidence="1">
    <location>
        <begin position="1"/>
        <end position="71"/>
    </location>
</feature>
<evidence type="ECO:0000259" key="3">
    <source>
        <dbReference type="Pfam" id="PF18451"/>
    </source>
</evidence>
<dbReference type="Proteomes" id="UP000321049">
    <property type="component" value="Unassembled WGS sequence"/>
</dbReference>
<evidence type="ECO:0000313" key="4">
    <source>
        <dbReference type="EMBL" id="GEL97420.1"/>
    </source>
</evidence>
<keyword evidence="5" id="KW-1185">Reference proteome</keyword>
<dbReference type="EMBL" id="BJWH01000003">
    <property type="protein sequence ID" value="GEL97420.1"/>
    <property type="molecule type" value="Genomic_DNA"/>
</dbReference>
<proteinExistence type="predicted"/>
<feature type="domain" description="eCIS core" evidence="2">
    <location>
        <begin position="69"/>
        <end position="145"/>
    </location>
</feature>
<dbReference type="AlphaFoldDB" id="A0A511JHE9"/>
<evidence type="ECO:0008006" key="6">
    <source>
        <dbReference type="Google" id="ProtNLM"/>
    </source>
</evidence>
<dbReference type="InterPro" id="IPR040559">
    <property type="entry name" value="CdiA_C"/>
</dbReference>